<evidence type="ECO:0000313" key="3">
    <source>
        <dbReference type="Proteomes" id="UP000700334"/>
    </source>
</evidence>
<comment type="caution">
    <text evidence="2">The sequence shown here is derived from an EMBL/GenBank/DDBJ whole genome shotgun (WGS) entry which is preliminary data.</text>
</comment>
<name>A0A8J6A2B1_GALPY</name>
<feature type="compositionally biased region" description="Polar residues" evidence="1">
    <location>
        <begin position="198"/>
        <end position="207"/>
    </location>
</feature>
<reference evidence="2" key="1">
    <citation type="journal article" date="2021" name="Evol. Appl.">
        <title>The genome of the Pyrenean desman and the effects of bottlenecks and inbreeding on the genomic landscape of an endangered species.</title>
        <authorList>
            <person name="Escoda L."/>
            <person name="Castresana J."/>
        </authorList>
    </citation>
    <scope>NUCLEOTIDE SEQUENCE</scope>
    <source>
        <strain evidence="2">IBE-C5619</strain>
    </source>
</reference>
<feature type="region of interest" description="Disordered" evidence="1">
    <location>
        <begin position="27"/>
        <end position="223"/>
    </location>
</feature>
<feature type="compositionally biased region" description="Basic and acidic residues" evidence="1">
    <location>
        <begin position="27"/>
        <end position="39"/>
    </location>
</feature>
<gene>
    <name evidence="2" type="ORF">J0S82_008784</name>
</gene>
<keyword evidence="3" id="KW-1185">Reference proteome</keyword>
<organism evidence="2 3">
    <name type="scientific">Galemys pyrenaicus</name>
    <name type="common">Iberian desman</name>
    <name type="synonym">Pyrenean desman</name>
    <dbReference type="NCBI Taxonomy" id="202257"/>
    <lineage>
        <taxon>Eukaryota</taxon>
        <taxon>Metazoa</taxon>
        <taxon>Chordata</taxon>
        <taxon>Craniata</taxon>
        <taxon>Vertebrata</taxon>
        <taxon>Euteleostomi</taxon>
        <taxon>Mammalia</taxon>
        <taxon>Eutheria</taxon>
        <taxon>Laurasiatheria</taxon>
        <taxon>Eulipotyphla</taxon>
        <taxon>Talpidae</taxon>
        <taxon>Galemys</taxon>
    </lineage>
</organism>
<dbReference type="EMBL" id="JAGFMF010011844">
    <property type="protein sequence ID" value="KAG8511302.1"/>
    <property type="molecule type" value="Genomic_DNA"/>
</dbReference>
<feature type="compositionally biased region" description="Polar residues" evidence="1">
    <location>
        <begin position="117"/>
        <end position="126"/>
    </location>
</feature>
<accession>A0A8J6A2B1</accession>
<evidence type="ECO:0000313" key="2">
    <source>
        <dbReference type="EMBL" id="KAG8511302.1"/>
    </source>
</evidence>
<sequence length="249" mass="26348">MKHAGPLLVFGAAGGSRLHLLERLREKLQPSDETRKLDGKAPQSGSCADSTPHPPRPAAPPSGEGQELLYASLTFTKARPGACPGQETSEYSQVNTKAPGLRAPRHGHAPHGARTARVTSGVTCARTSPRVPRSLTRPAHLLAAARTGPAHARRPRVSPGSRPHAGDRSASRSAGSAQTILSDEPKSARGRQVRPASNDRTLQQSLRGSGAEGDRRTPSCWVAPEQVETKMLPVTVEKTEARRGQGPGH</sequence>
<dbReference type="Proteomes" id="UP000700334">
    <property type="component" value="Unassembled WGS sequence"/>
</dbReference>
<evidence type="ECO:0000256" key="1">
    <source>
        <dbReference type="SAM" id="MobiDB-lite"/>
    </source>
</evidence>
<feature type="compositionally biased region" description="Polar residues" evidence="1">
    <location>
        <begin position="86"/>
        <end position="96"/>
    </location>
</feature>
<dbReference type="AlphaFoldDB" id="A0A8J6A2B1"/>
<proteinExistence type="predicted"/>
<protein>
    <submittedName>
        <fullName evidence="2">Uncharacterized protein</fullName>
    </submittedName>
</protein>